<accession>A0A2A3YIV8</accession>
<keyword evidence="1" id="KW-0732">Signal</keyword>
<keyword evidence="3" id="KW-1185">Reference proteome</keyword>
<proteinExistence type="predicted"/>
<feature type="signal peptide" evidence="1">
    <location>
        <begin position="1"/>
        <end position="19"/>
    </location>
</feature>
<protein>
    <recommendedName>
        <fullName evidence="4">LVIVD repeat-containing protein</fullName>
    </recommendedName>
</protein>
<gene>
    <name evidence="2" type="ORF">CIK66_11225</name>
</gene>
<comment type="caution">
    <text evidence="2">The sequence shown here is derived from an EMBL/GenBank/DDBJ whole genome shotgun (WGS) entry which is preliminary data.</text>
</comment>
<dbReference type="OrthoDB" id="618894at2"/>
<reference evidence="2 3" key="1">
    <citation type="journal article" date="2017" name="Elife">
        <title>Extensive horizontal gene transfer in cheese-associated bacteria.</title>
        <authorList>
            <person name="Bonham K.S."/>
            <person name="Wolfe B.E."/>
            <person name="Dutton R.J."/>
        </authorList>
    </citation>
    <scope>NUCLEOTIDE SEQUENCE [LARGE SCALE GENOMIC DNA]</scope>
    <source>
        <strain evidence="2 3">341_9</strain>
    </source>
</reference>
<evidence type="ECO:0000256" key="1">
    <source>
        <dbReference type="SAM" id="SignalP"/>
    </source>
</evidence>
<dbReference type="Proteomes" id="UP000218598">
    <property type="component" value="Unassembled WGS sequence"/>
</dbReference>
<evidence type="ECO:0008006" key="4">
    <source>
        <dbReference type="Google" id="ProtNLM"/>
    </source>
</evidence>
<evidence type="ECO:0000313" key="2">
    <source>
        <dbReference type="EMBL" id="PCC39025.1"/>
    </source>
</evidence>
<dbReference type="AlphaFoldDB" id="A0A2A3YIV8"/>
<organism evidence="2 3">
    <name type="scientific">Brachybacterium alimentarium</name>
    <dbReference type="NCBI Taxonomy" id="47845"/>
    <lineage>
        <taxon>Bacteria</taxon>
        <taxon>Bacillati</taxon>
        <taxon>Actinomycetota</taxon>
        <taxon>Actinomycetes</taxon>
        <taxon>Micrococcales</taxon>
        <taxon>Dermabacteraceae</taxon>
        <taxon>Brachybacterium</taxon>
    </lineage>
</organism>
<dbReference type="EMBL" id="NRGR01000019">
    <property type="protein sequence ID" value="PCC39025.1"/>
    <property type="molecule type" value="Genomic_DNA"/>
</dbReference>
<sequence length="392" mass="42230">MLRGAGLLGTLTAAGGALAAPAQAAPAQAATPGDLDPKDFTLTADYDEHTSRVAALLDQAGGASVSDVMDHANHDRTPATVLDTQVHGFRFASSDENDPDAVPQGITTSRDAVGTAGNGRYDGRQVIAVSFYNNSPKSSRINLIDWDANHPDSYRRILLVEPTGTAAEPSFQDIGIHVGGIAWYEDLLYVADSTASPNGMRVFDMSKIVTTDTGGSKDQIGRVGDSFYAHNYAYVLPQVGTVSSEVADGTTELVWSTISLDRVSRSIVMAEYRCVDCGGDYPEGPTRAVRFPFEKGGATFAEKTTATEALEVPLHYLNGVASHNGRWWFNDSHHKTLHHWSGSGAMTSYPWVSWGESLSYWEDADGPDLLWCLKEDEGDRPVFAVKQGDYSS</sequence>
<name>A0A2A3YIV8_9MICO</name>
<evidence type="ECO:0000313" key="3">
    <source>
        <dbReference type="Proteomes" id="UP000218598"/>
    </source>
</evidence>
<feature type="chain" id="PRO_5038544876" description="LVIVD repeat-containing protein" evidence="1">
    <location>
        <begin position="20"/>
        <end position="392"/>
    </location>
</feature>